<keyword evidence="5" id="KW-0479">Metal-binding</keyword>
<dbReference type="InterPro" id="IPR032828">
    <property type="entry name" value="PolyA_RNA-bd"/>
</dbReference>
<dbReference type="Pfam" id="PF12627">
    <property type="entry name" value="PolyA_pol_RNAbd"/>
    <property type="match status" value="1"/>
</dbReference>
<reference evidence="14" key="1">
    <citation type="submission" date="2015-07" db="EMBL/GenBank/DDBJ databases">
        <title>Draft genome sequence of the purine-degrading Gottschalkia purinilyticum DSM 1384 (formerly Clostridium purinilyticum).</title>
        <authorList>
            <person name="Poehlein A."/>
            <person name="Schiel-Bengelsdorf B."/>
            <person name="Bengelsdorf F.R."/>
            <person name="Daniel R."/>
            <person name="Duerre P."/>
        </authorList>
    </citation>
    <scope>NUCLEOTIDE SEQUENCE [LARGE SCALE GENOMIC DNA]</scope>
    <source>
        <strain evidence="14">DSM 1384</strain>
    </source>
</reference>
<dbReference type="GO" id="GO:0046872">
    <property type="term" value="F:metal ion binding"/>
    <property type="evidence" value="ECO:0007669"/>
    <property type="project" value="UniProtKB-KW"/>
</dbReference>
<accession>A0A0L0WES4</accession>
<dbReference type="Pfam" id="PF13735">
    <property type="entry name" value="tRNA_NucTran2_2"/>
    <property type="match status" value="1"/>
</dbReference>
<keyword evidence="7" id="KW-0460">Magnesium</keyword>
<dbReference type="InterPro" id="IPR003607">
    <property type="entry name" value="HD/PDEase_dom"/>
</dbReference>
<dbReference type="InterPro" id="IPR002646">
    <property type="entry name" value="PolA_pol_head_dom"/>
</dbReference>
<dbReference type="EMBL" id="LGSS01000001">
    <property type="protein sequence ID" value="KNF09973.1"/>
    <property type="molecule type" value="Genomic_DNA"/>
</dbReference>
<evidence type="ECO:0000256" key="9">
    <source>
        <dbReference type="RuleBase" id="RU003953"/>
    </source>
</evidence>
<dbReference type="PANTHER" id="PTHR46173:SF1">
    <property type="entry name" value="CCA TRNA NUCLEOTIDYLTRANSFERASE 1, MITOCHONDRIAL"/>
    <property type="match status" value="1"/>
</dbReference>
<keyword evidence="6" id="KW-0547">Nucleotide-binding</keyword>
<organism evidence="13 14">
    <name type="scientific">Gottschalkia purinilytica</name>
    <name type="common">Clostridium purinilyticum</name>
    <dbReference type="NCBI Taxonomy" id="1503"/>
    <lineage>
        <taxon>Bacteria</taxon>
        <taxon>Bacillati</taxon>
        <taxon>Bacillota</taxon>
        <taxon>Tissierellia</taxon>
        <taxon>Tissierellales</taxon>
        <taxon>Gottschalkiaceae</taxon>
        <taxon>Gottschalkia</taxon>
    </lineage>
</organism>
<evidence type="ECO:0000256" key="5">
    <source>
        <dbReference type="ARBA" id="ARBA00022723"/>
    </source>
</evidence>
<keyword evidence="8 9" id="KW-0694">RNA-binding</keyword>
<dbReference type="SUPFAM" id="SSF81301">
    <property type="entry name" value="Nucleotidyltransferase"/>
    <property type="match status" value="1"/>
</dbReference>
<dbReference type="PATRIC" id="fig|1503.3.peg.1007"/>
<evidence type="ECO:0000313" key="13">
    <source>
        <dbReference type="EMBL" id="KNF09973.1"/>
    </source>
</evidence>
<dbReference type="Gene3D" id="3.30.460.10">
    <property type="entry name" value="Beta Polymerase, domain 2"/>
    <property type="match status" value="1"/>
</dbReference>
<feature type="domain" description="Poly A polymerase head" evidence="10">
    <location>
        <begin position="24"/>
        <end position="144"/>
    </location>
</feature>
<keyword evidence="14" id="KW-1185">Reference proteome</keyword>
<keyword evidence="4" id="KW-0548">Nucleotidyltransferase</keyword>
<dbReference type="CDD" id="cd00077">
    <property type="entry name" value="HDc"/>
    <property type="match status" value="1"/>
</dbReference>
<dbReference type="Gene3D" id="1.10.3090.10">
    <property type="entry name" value="cca-adding enzyme, domain 2"/>
    <property type="match status" value="1"/>
</dbReference>
<dbReference type="GO" id="GO:0000049">
    <property type="term" value="F:tRNA binding"/>
    <property type="evidence" value="ECO:0007669"/>
    <property type="project" value="TreeGrafter"/>
</dbReference>
<dbReference type="GO" id="GO:0016779">
    <property type="term" value="F:nucleotidyltransferase activity"/>
    <property type="evidence" value="ECO:0007669"/>
    <property type="project" value="UniProtKB-KW"/>
</dbReference>
<dbReference type="InterPro" id="IPR043519">
    <property type="entry name" value="NT_sf"/>
</dbReference>
<dbReference type="GO" id="GO:0000166">
    <property type="term" value="F:nucleotide binding"/>
    <property type="evidence" value="ECO:0007669"/>
    <property type="project" value="UniProtKB-KW"/>
</dbReference>
<gene>
    <name evidence="13" type="ORF">CLPU_1c01380</name>
</gene>
<comment type="caution">
    <text evidence="13">The sequence shown here is derived from an EMBL/GenBank/DDBJ whole genome shotgun (WGS) entry which is preliminary data.</text>
</comment>
<evidence type="ECO:0000259" key="10">
    <source>
        <dbReference type="Pfam" id="PF01743"/>
    </source>
</evidence>
<dbReference type="GO" id="GO:0008033">
    <property type="term" value="P:tRNA processing"/>
    <property type="evidence" value="ECO:0007669"/>
    <property type="project" value="UniProtKB-KW"/>
</dbReference>
<dbReference type="CDD" id="cd05398">
    <property type="entry name" value="NT_ClassII-CCAase"/>
    <property type="match status" value="1"/>
</dbReference>
<dbReference type="Gene3D" id="1.10.246.80">
    <property type="match status" value="1"/>
</dbReference>
<evidence type="ECO:0000256" key="6">
    <source>
        <dbReference type="ARBA" id="ARBA00022741"/>
    </source>
</evidence>
<evidence type="ECO:0000256" key="7">
    <source>
        <dbReference type="ARBA" id="ARBA00022842"/>
    </source>
</evidence>
<dbReference type="STRING" id="1503.CLPU_1c01380"/>
<dbReference type="SUPFAM" id="SSF81891">
    <property type="entry name" value="Poly A polymerase C-terminal region-like"/>
    <property type="match status" value="1"/>
</dbReference>
<feature type="domain" description="CCA-adding enzyme C-terminal" evidence="12">
    <location>
        <begin position="280"/>
        <end position="438"/>
    </location>
</feature>
<keyword evidence="2 9" id="KW-0808">Transferase</keyword>
<evidence type="ECO:0000259" key="12">
    <source>
        <dbReference type="Pfam" id="PF13735"/>
    </source>
</evidence>
<dbReference type="InterPro" id="IPR032810">
    <property type="entry name" value="CCA-adding_enz_C"/>
</dbReference>
<evidence type="ECO:0000256" key="3">
    <source>
        <dbReference type="ARBA" id="ARBA00022694"/>
    </source>
</evidence>
<dbReference type="Proteomes" id="UP000037267">
    <property type="component" value="Unassembled WGS sequence"/>
</dbReference>
<dbReference type="RefSeq" id="WP_050353708.1">
    <property type="nucleotide sequence ID" value="NZ_LGSS01000001.1"/>
</dbReference>
<keyword evidence="3" id="KW-0819">tRNA processing</keyword>
<comment type="cofactor">
    <cofactor evidence="1">
        <name>Mg(2+)</name>
        <dbReference type="ChEBI" id="CHEBI:18420"/>
    </cofactor>
</comment>
<name>A0A0L0WES4_GOTPU</name>
<protein>
    <submittedName>
        <fullName evidence="13">tRNA nucleotidyltransferase/poly(A) polymerase</fullName>
    </submittedName>
</protein>
<evidence type="ECO:0000256" key="1">
    <source>
        <dbReference type="ARBA" id="ARBA00001946"/>
    </source>
</evidence>
<dbReference type="PANTHER" id="PTHR46173">
    <property type="entry name" value="CCA TRNA NUCLEOTIDYLTRANSFERASE 1, MITOCHONDRIAL"/>
    <property type="match status" value="1"/>
</dbReference>
<comment type="similarity">
    <text evidence="9">Belongs to the tRNA nucleotidyltransferase/poly(A) polymerase family.</text>
</comment>
<feature type="domain" description="tRNA nucleotidyltransferase/poly(A) polymerase RNA and SrmB- binding" evidence="11">
    <location>
        <begin position="172"/>
        <end position="233"/>
    </location>
</feature>
<dbReference type="AlphaFoldDB" id="A0A0L0WES4"/>
<dbReference type="OrthoDB" id="9805698at2"/>
<evidence type="ECO:0000313" key="14">
    <source>
        <dbReference type="Proteomes" id="UP000037267"/>
    </source>
</evidence>
<evidence type="ECO:0000256" key="8">
    <source>
        <dbReference type="ARBA" id="ARBA00022884"/>
    </source>
</evidence>
<evidence type="ECO:0000259" key="11">
    <source>
        <dbReference type="Pfam" id="PF12627"/>
    </source>
</evidence>
<evidence type="ECO:0000256" key="2">
    <source>
        <dbReference type="ARBA" id="ARBA00022679"/>
    </source>
</evidence>
<evidence type="ECO:0000256" key="4">
    <source>
        <dbReference type="ARBA" id="ARBA00022695"/>
    </source>
</evidence>
<sequence>MKIVYPEEVKIILDTLKGKGYKGYIVGGCVRDYLLKKIPQDWDICTNATPNEMLNIFKNFKVIPTGIKHGTISVIVNNKIFEVTTFRTEKEYINNRKPSEVEFTRDLKDDLKRRDFTINALAYNDEDGLIDLFCGIEDLEKSLIKCVGDPYERFQEDALRILRGVRFATKLNFNIDNETFDAMHNKRELLKNISKERIREELVKILLSDKPSTGIRMLSELDLLKYTIPDIEECIGFEQKNPNHDKDIFEHTMCVLDNTEPKLNLRLAALLHDIGKPKCFTTDEKGIGHFYGHAKIGEELSEKILRSLKFDNDTILSVKILVEYHMSLYNFEKDKSVKKFINKVGLNNIEDLLKLQIADRKGTKEGRDFNEICEFKNRYEEILNKKEPLSFKDLKINGHDIMELGFSQGKVIGEILKYLLDKVLEDPSLNNKDKLFKLVKEIDIDSLIGKEE</sequence>
<proteinExistence type="inferred from homology"/>
<dbReference type="Pfam" id="PF01743">
    <property type="entry name" value="PolyA_pol"/>
    <property type="match status" value="1"/>
</dbReference>
<dbReference type="InterPro" id="IPR050264">
    <property type="entry name" value="Bact_CCA-adding_enz_type3_sf"/>
</dbReference>